<proteinExistence type="predicted"/>
<evidence type="ECO:0000313" key="2">
    <source>
        <dbReference type="Proteomes" id="UP000028002"/>
    </source>
</evidence>
<accession>A0A081RQJ3</accession>
<dbReference type="AlphaFoldDB" id="A0A081RQJ3"/>
<organism evidence="1 2">
    <name type="scientific">Photorhabdus temperata subsp. temperata Meg1</name>
    <dbReference type="NCBI Taxonomy" id="1393735"/>
    <lineage>
        <taxon>Bacteria</taxon>
        <taxon>Pseudomonadati</taxon>
        <taxon>Pseudomonadota</taxon>
        <taxon>Gammaproteobacteria</taxon>
        <taxon>Enterobacterales</taxon>
        <taxon>Morganellaceae</taxon>
        <taxon>Photorhabdus</taxon>
    </lineage>
</organism>
<dbReference type="Proteomes" id="UP000028002">
    <property type="component" value="Unassembled WGS sequence"/>
</dbReference>
<sequence length="152" mass="17987">MMLKINLKMKQKMKELKENYLVLTDELQSIISSGFIEKEHCFFSKKLMNYSSSVSKKYFQDCIGFECFVNSLHIDDYVDKDYLEYSILFCNSLLISWEYLNPNDKLNVIISLDEFGALVKFHLDRNGEMWLSEDLESYDEPILITNSFIKLQ</sequence>
<comment type="caution">
    <text evidence="1">The sequence shown here is derived from an EMBL/GenBank/DDBJ whole genome shotgun (WGS) entry which is preliminary data.</text>
</comment>
<dbReference type="RefSeq" id="WP_152552783.1">
    <property type="nucleotide sequence ID" value="NZ_CAWLUD010000124.1"/>
</dbReference>
<evidence type="ECO:0000313" key="1">
    <source>
        <dbReference type="EMBL" id="KER00946.1"/>
    </source>
</evidence>
<reference evidence="1 2" key="1">
    <citation type="submission" date="2014-03" db="EMBL/GenBank/DDBJ databases">
        <title>Draft Genome of Photorhabdus temperata Meg1.</title>
        <authorList>
            <person name="Hurst S.G.IV."/>
            <person name="Morris K."/>
            <person name="Thomas K."/>
            <person name="Tisa L.S."/>
        </authorList>
    </citation>
    <scope>NUCLEOTIDE SEQUENCE [LARGE SCALE GENOMIC DNA]</scope>
    <source>
        <strain evidence="1 2">Meg1</strain>
    </source>
</reference>
<gene>
    <name evidence="1" type="ORF">MEG1DRAFT_04456</name>
</gene>
<protein>
    <submittedName>
        <fullName evidence="1">Uncharacterized protein</fullName>
    </submittedName>
</protein>
<name>A0A081RQJ3_PHOTE</name>
<dbReference type="EMBL" id="JGVH01000124">
    <property type="protein sequence ID" value="KER00946.1"/>
    <property type="molecule type" value="Genomic_DNA"/>
</dbReference>
<dbReference type="PATRIC" id="fig|1393735.3.peg.4543"/>